<protein>
    <submittedName>
        <fullName evidence="1">Plcxd1 protein</fullName>
    </submittedName>
</protein>
<dbReference type="SUPFAM" id="SSF51695">
    <property type="entry name" value="PLC-like phosphodiesterases"/>
    <property type="match status" value="1"/>
</dbReference>
<dbReference type="OrthoDB" id="433300at2759"/>
<dbReference type="Proteomes" id="UP000649617">
    <property type="component" value="Unassembled WGS sequence"/>
</dbReference>
<proteinExistence type="predicted"/>
<organism evidence="1 2">
    <name type="scientific">Symbiodinium pilosum</name>
    <name type="common">Dinoflagellate</name>
    <dbReference type="NCBI Taxonomy" id="2952"/>
    <lineage>
        <taxon>Eukaryota</taxon>
        <taxon>Sar</taxon>
        <taxon>Alveolata</taxon>
        <taxon>Dinophyceae</taxon>
        <taxon>Suessiales</taxon>
        <taxon>Symbiodiniaceae</taxon>
        <taxon>Symbiodinium</taxon>
    </lineage>
</organism>
<evidence type="ECO:0000313" key="1">
    <source>
        <dbReference type="EMBL" id="CAE7158455.1"/>
    </source>
</evidence>
<gene>
    <name evidence="1" type="primary">Plcxd1</name>
    <name evidence="1" type="ORF">SPIL2461_LOCUS412</name>
</gene>
<name>A0A812IMC8_SYMPI</name>
<dbReference type="InterPro" id="IPR017946">
    <property type="entry name" value="PLC-like_Pdiesterase_TIM-brl"/>
</dbReference>
<comment type="caution">
    <text evidence="1">The sequence shown here is derived from an EMBL/GenBank/DDBJ whole genome shotgun (WGS) entry which is preliminary data.</text>
</comment>
<reference evidence="1" key="1">
    <citation type="submission" date="2021-02" db="EMBL/GenBank/DDBJ databases">
        <authorList>
            <person name="Dougan E. K."/>
            <person name="Rhodes N."/>
            <person name="Thang M."/>
            <person name="Chan C."/>
        </authorList>
    </citation>
    <scope>NUCLEOTIDE SEQUENCE</scope>
</reference>
<keyword evidence="2" id="KW-1185">Reference proteome</keyword>
<dbReference type="GO" id="GO:0006629">
    <property type="term" value="P:lipid metabolic process"/>
    <property type="evidence" value="ECO:0007669"/>
    <property type="project" value="InterPro"/>
</dbReference>
<sequence>MLDGGIRFIDFRIMYSVGPDRLVGTKDWYCLHGCESKHKAIDYLRHVRSWMDSHPKEIVVFWASRHGNEAITGTAQYPGTTPAERQAFFKQVEEVFGELLIANISLNETTVAELQTRNQRLLWFASDYAESTGSSPKALDARSLDNQLKGGGYGKKFVDFMKQGSAKLQEDRAQNKFLLVSMSGGPADTAVTDAAKLEFLPDLFGTHKKWTKECATSSSIPNMTSWCPGSLMDWALLDNYYQQRALDLIFKLGDTDAQADFPNAIYINAVDMGGLIRTGTAKINPLDEELGSTAADHATDGYAYSATLIAANIRRLCRVKQLQGCEDLGAAAAAARALHPVSLWDDAKRGRLSDWPPLDGSFREAPAEVMATLRFI</sequence>
<evidence type="ECO:0000313" key="2">
    <source>
        <dbReference type="Proteomes" id="UP000649617"/>
    </source>
</evidence>
<accession>A0A812IMC8</accession>
<dbReference type="GO" id="GO:0008081">
    <property type="term" value="F:phosphoric diester hydrolase activity"/>
    <property type="evidence" value="ECO:0007669"/>
    <property type="project" value="InterPro"/>
</dbReference>
<dbReference type="AlphaFoldDB" id="A0A812IMC8"/>
<dbReference type="Gene3D" id="3.20.20.190">
    <property type="entry name" value="Phosphatidylinositol (PI) phosphodiesterase"/>
    <property type="match status" value="1"/>
</dbReference>
<dbReference type="EMBL" id="CAJNIZ010000303">
    <property type="protein sequence ID" value="CAE7158455.1"/>
    <property type="molecule type" value="Genomic_DNA"/>
</dbReference>